<reference evidence="2 3" key="1">
    <citation type="submission" date="2019-06" db="EMBL/GenBank/DDBJ databases">
        <title>Spirosoma utsteinense sp. nov. isolated from Antarctic ice-free soils.</title>
        <authorList>
            <person name="Tahon G."/>
        </authorList>
    </citation>
    <scope>NUCLEOTIDE SEQUENCE [LARGE SCALE GENOMIC DNA]</scope>
    <source>
        <strain evidence="2 3">LMG 31447</strain>
    </source>
</reference>
<dbReference type="InterPro" id="IPR006342">
    <property type="entry name" value="FkbM_mtfrase"/>
</dbReference>
<sequence length="265" mass="30009">MAVTGVNRYFRLVKHIENPVEYIVRKGERRQRDLLFTTKPLPVRFQVSAALYQVFKEIFMADVYEIDALVRTLPAQPVVIDIGANAGFFIVQLLSKINEATVYAYEPMPANVKTLHHTLQQNPRLAKQVKLFQMAVTGQPLDSLDLYAEAEENNQVVASMFAGFNENNTQKITVPCITLTDIIQTNNLQSIDLLKLDCEGSEYDILYNTDPTLVRLIGKMVVEVHDVDTDRNNLAAFDAYLQSLGYTTTHEPINSFCHALEAVRR</sequence>
<dbReference type="InterPro" id="IPR029063">
    <property type="entry name" value="SAM-dependent_MTases_sf"/>
</dbReference>
<evidence type="ECO:0000313" key="3">
    <source>
        <dbReference type="Proteomes" id="UP000700732"/>
    </source>
</evidence>
<dbReference type="GO" id="GO:0008168">
    <property type="term" value="F:methyltransferase activity"/>
    <property type="evidence" value="ECO:0007669"/>
    <property type="project" value="UniProtKB-KW"/>
</dbReference>
<dbReference type="Pfam" id="PF05050">
    <property type="entry name" value="Methyltransf_21"/>
    <property type="match status" value="1"/>
</dbReference>
<dbReference type="InterPro" id="IPR052514">
    <property type="entry name" value="SAM-dependent_MTase"/>
</dbReference>
<dbReference type="RefSeq" id="WP_186736236.1">
    <property type="nucleotide sequence ID" value="NZ_VFIA01000004.1"/>
</dbReference>
<keyword evidence="3" id="KW-1185">Reference proteome</keyword>
<name>A0ABR6W2E5_9BACT</name>
<dbReference type="SUPFAM" id="SSF53335">
    <property type="entry name" value="S-adenosyl-L-methionine-dependent methyltransferases"/>
    <property type="match status" value="1"/>
</dbReference>
<gene>
    <name evidence="2" type="ORF">FH603_888</name>
</gene>
<accession>A0ABR6W2E5</accession>
<dbReference type="PANTHER" id="PTHR34203:SF15">
    <property type="entry name" value="SLL1173 PROTEIN"/>
    <property type="match status" value="1"/>
</dbReference>
<dbReference type="Proteomes" id="UP000700732">
    <property type="component" value="Unassembled WGS sequence"/>
</dbReference>
<dbReference type="EMBL" id="VFIA01000004">
    <property type="protein sequence ID" value="MBC3790399.1"/>
    <property type="molecule type" value="Genomic_DNA"/>
</dbReference>
<dbReference type="GO" id="GO:0032259">
    <property type="term" value="P:methylation"/>
    <property type="evidence" value="ECO:0007669"/>
    <property type="project" value="UniProtKB-KW"/>
</dbReference>
<evidence type="ECO:0000313" key="2">
    <source>
        <dbReference type="EMBL" id="MBC3790399.1"/>
    </source>
</evidence>
<organism evidence="2 3">
    <name type="scientific">Spirosoma utsteinense</name>
    <dbReference type="NCBI Taxonomy" id="2585773"/>
    <lineage>
        <taxon>Bacteria</taxon>
        <taxon>Pseudomonadati</taxon>
        <taxon>Bacteroidota</taxon>
        <taxon>Cytophagia</taxon>
        <taxon>Cytophagales</taxon>
        <taxon>Cytophagaceae</taxon>
        <taxon>Spirosoma</taxon>
    </lineage>
</organism>
<dbReference type="NCBIfam" id="TIGR01444">
    <property type="entry name" value="fkbM_fam"/>
    <property type="match status" value="1"/>
</dbReference>
<keyword evidence="2" id="KW-0808">Transferase</keyword>
<feature type="domain" description="Methyltransferase FkbM" evidence="1">
    <location>
        <begin position="81"/>
        <end position="246"/>
    </location>
</feature>
<dbReference type="Gene3D" id="3.40.50.150">
    <property type="entry name" value="Vaccinia Virus protein VP39"/>
    <property type="match status" value="1"/>
</dbReference>
<keyword evidence="2" id="KW-0489">Methyltransferase</keyword>
<dbReference type="PANTHER" id="PTHR34203">
    <property type="entry name" value="METHYLTRANSFERASE, FKBM FAMILY PROTEIN"/>
    <property type="match status" value="1"/>
</dbReference>
<protein>
    <submittedName>
        <fullName evidence="2">FkbM family methyltransferase</fullName>
    </submittedName>
</protein>
<comment type="caution">
    <text evidence="2">The sequence shown here is derived from an EMBL/GenBank/DDBJ whole genome shotgun (WGS) entry which is preliminary data.</text>
</comment>
<proteinExistence type="predicted"/>
<evidence type="ECO:0000259" key="1">
    <source>
        <dbReference type="Pfam" id="PF05050"/>
    </source>
</evidence>